<dbReference type="eggNOG" id="COG4191">
    <property type="taxonomic scope" value="Bacteria"/>
</dbReference>
<keyword evidence="8" id="KW-0902">Two-component regulatory system</keyword>
<dbReference type="PATRIC" id="fig|1121451.3.peg.3075"/>
<dbReference type="STRING" id="1121451.DESAM_22867"/>
<dbReference type="HOGENOM" id="CLU_000445_89_20_7"/>
<evidence type="ECO:0000256" key="2">
    <source>
        <dbReference type="ARBA" id="ARBA00012438"/>
    </source>
</evidence>
<proteinExistence type="predicted"/>
<dbReference type="AlphaFoldDB" id="L0REE2"/>
<dbReference type="PROSITE" id="PS50112">
    <property type="entry name" value="PAS"/>
    <property type="match status" value="3"/>
</dbReference>
<keyword evidence="6 14" id="KW-0418">Kinase</keyword>
<dbReference type="InterPro" id="IPR013767">
    <property type="entry name" value="PAS_fold"/>
</dbReference>
<keyword evidence="10" id="KW-1133">Transmembrane helix</keyword>
<dbReference type="GO" id="GO:0006355">
    <property type="term" value="P:regulation of DNA-templated transcription"/>
    <property type="evidence" value="ECO:0007669"/>
    <property type="project" value="InterPro"/>
</dbReference>
<dbReference type="InterPro" id="IPR000700">
    <property type="entry name" value="PAS-assoc_C"/>
</dbReference>
<dbReference type="Gene3D" id="3.30.450.20">
    <property type="entry name" value="PAS domain"/>
    <property type="match status" value="3"/>
</dbReference>
<evidence type="ECO:0000256" key="1">
    <source>
        <dbReference type="ARBA" id="ARBA00000085"/>
    </source>
</evidence>
<feature type="domain" description="PAS" evidence="12">
    <location>
        <begin position="658"/>
        <end position="706"/>
    </location>
</feature>
<dbReference type="RefSeq" id="WP_015337732.1">
    <property type="nucleotide sequence ID" value="NC_020055.1"/>
</dbReference>
<keyword evidence="15" id="KW-1185">Reference proteome</keyword>
<evidence type="ECO:0000256" key="5">
    <source>
        <dbReference type="ARBA" id="ARBA00022741"/>
    </source>
</evidence>
<dbReference type="Pfam" id="PF00989">
    <property type="entry name" value="PAS"/>
    <property type="match status" value="2"/>
</dbReference>
<dbReference type="eggNOG" id="COG2984">
    <property type="taxonomic scope" value="Bacteria"/>
</dbReference>
<dbReference type="CDD" id="cd00082">
    <property type="entry name" value="HisKA"/>
    <property type="match status" value="1"/>
</dbReference>
<dbReference type="PROSITE" id="PS50113">
    <property type="entry name" value="PAC"/>
    <property type="match status" value="2"/>
</dbReference>
<dbReference type="InterPro" id="IPR036097">
    <property type="entry name" value="HisK_dim/P_sf"/>
</dbReference>
<dbReference type="SUPFAM" id="SSF55785">
    <property type="entry name" value="PYP-like sensor domain (PAS domain)"/>
    <property type="match status" value="3"/>
</dbReference>
<dbReference type="SMART" id="SM00091">
    <property type="entry name" value="PAS"/>
    <property type="match status" value="3"/>
</dbReference>
<dbReference type="SMART" id="SM00086">
    <property type="entry name" value="PAC"/>
    <property type="match status" value="3"/>
</dbReference>
<evidence type="ECO:0000256" key="9">
    <source>
        <dbReference type="SAM" id="Coils"/>
    </source>
</evidence>
<dbReference type="GO" id="GO:0005524">
    <property type="term" value="F:ATP binding"/>
    <property type="evidence" value="ECO:0007669"/>
    <property type="project" value="UniProtKB-KW"/>
</dbReference>
<dbReference type="KEGG" id="dhy:DESAM_22867"/>
<keyword evidence="10" id="KW-0472">Membrane</keyword>
<dbReference type="InterPro" id="IPR001610">
    <property type="entry name" value="PAC"/>
</dbReference>
<dbReference type="PROSITE" id="PS50109">
    <property type="entry name" value="HIS_KIN"/>
    <property type="match status" value="1"/>
</dbReference>
<dbReference type="InterPro" id="IPR005467">
    <property type="entry name" value="His_kinase_dom"/>
</dbReference>
<evidence type="ECO:0000259" key="13">
    <source>
        <dbReference type="PROSITE" id="PS50113"/>
    </source>
</evidence>
<feature type="domain" description="PAC" evidence="13">
    <location>
        <begin position="465"/>
        <end position="516"/>
    </location>
</feature>
<keyword evidence="7" id="KW-0067">ATP-binding</keyword>
<dbReference type="CDD" id="cd00130">
    <property type="entry name" value="PAS"/>
    <property type="match status" value="2"/>
</dbReference>
<evidence type="ECO:0000256" key="10">
    <source>
        <dbReference type="SAM" id="Phobius"/>
    </source>
</evidence>
<dbReference type="SMART" id="SM00387">
    <property type="entry name" value="HATPase_c"/>
    <property type="match status" value="1"/>
</dbReference>
<keyword evidence="3" id="KW-0597">Phosphoprotein</keyword>
<dbReference type="Pfam" id="PF08448">
    <property type="entry name" value="PAS_4"/>
    <property type="match status" value="1"/>
</dbReference>
<protein>
    <recommendedName>
        <fullName evidence="2">histidine kinase</fullName>
        <ecNumber evidence="2">2.7.13.3</ecNumber>
    </recommendedName>
</protein>
<dbReference type="Gene3D" id="1.10.287.130">
    <property type="match status" value="1"/>
</dbReference>
<evidence type="ECO:0000256" key="7">
    <source>
        <dbReference type="ARBA" id="ARBA00022840"/>
    </source>
</evidence>
<dbReference type="InterPro" id="IPR004358">
    <property type="entry name" value="Sig_transdc_His_kin-like_C"/>
</dbReference>
<dbReference type="EMBL" id="FO203522">
    <property type="protein sequence ID" value="CCO25134.1"/>
    <property type="molecule type" value="Genomic_DNA"/>
</dbReference>
<dbReference type="SUPFAM" id="SSF55874">
    <property type="entry name" value="ATPase domain of HSP90 chaperone/DNA topoisomerase II/histidine kinase"/>
    <property type="match status" value="1"/>
</dbReference>
<evidence type="ECO:0000259" key="11">
    <source>
        <dbReference type="PROSITE" id="PS50109"/>
    </source>
</evidence>
<evidence type="ECO:0000256" key="4">
    <source>
        <dbReference type="ARBA" id="ARBA00022679"/>
    </source>
</evidence>
<dbReference type="PANTHER" id="PTHR43065:SF42">
    <property type="entry name" value="TWO-COMPONENT SENSOR PPRA"/>
    <property type="match status" value="1"/>
</dbReference>
<feature type="domain" description="PAC" evidence="13">
    <location>
        <begin position="605"/>
        <end position="657"/>
    </location>
</feature>
<dbReference type="GO" id="GO:0000155">
    <property type="term" value="F:phosphorelay sensor kinase activity"/>
    <property type="evidence" value="ECO:0007669"/>
    <property type="project" value="InterPro"/>
</dbReference>
<dbReference type="Proteomes" id="UP000010808">
    <property type="component" value="Chromosome"/>
</dbReference>
<dbReference type="OrthoDB" id="9795133at2"/>
<feature type="domain" description="Histidine kinase" evidence="11">
    <location>
        <begin position="792"/>
        <end position="1038"/>
    </location>
</feature>
<feature type="coiled-coil region" evidence="9">
    <location>
        <begin position="504"/>
        <end position="531"/>
    </location>
</feature>
<evidence type="ECO:0000256" key="3">
    <source>
        <dbReference type="ARBA" id="ARBA00022553"/>
    </source>
</evidence>
<evidence type="ECO:0000313" key="15">
    <source>
        <dbReference type="Proteomes" id="UP000010808"/>
    </source>
</evidence>
<feature type="transmembrane region" description="Helical" evidence="10">
    <location>
        <begin position="352"/>
        <end position="374"/>
    </location>
</feature>
<keyword evidence="10" id="KW-0812">Transmembrane</keyword>
<dbReference type="Pfam" id="PF00512">
    <property type="entry name" value="HisKA"/>
    <property type="match status" value="1"/>
</dbReference>
<name>L0REE2_9BACT</name>
<dbReference type="InterPro" id="IPR003594">
    <property type="entry name" value="HATPase_dom"/>
</dbReference>
<sequence length="1045" mass="118245">MKINIMIITVVKDIRVYILLPVVIAFTLLIAFSQSVRAAEARHVLVLHSYHPEMSWVSNIEKGIKKTLLIPPFDDLILHTEYMDTKRIRSDEHYSNLVRLFKEKYKNVKISLILSSDNNAFDFLLKNRDMLFPEVPVVFCGVNDFADESLEGVENFTGVAGIISSQESVEAILKQLPDTKEIFIINDYLKTGRAWQATISRKLAPFKDQVKITFNENMSIRELRDKIMSLKSGSVVLLGVYYSDRDGKYFTFEKLGSILTSDSPVPVYCLLKFNIRDGVIGGKVVSGYHQGVMMSDMARRILSGETDIPVAKVGANAFIFDWESIKKNNIPVSKLPPESIIINRPFSFYQKYSWLVLSTIFIFIAMSALMFVLLKNITKLKLMREKLSHSELKYRSIFNNATEGIFQTTLKGKMLAANLSFAKMFGYNSPEEVMDSVTTVKDDLYVFPGDRDRMFQLLEREGKVFGFEAEMKRKDGTKLWGYLNAYKTRNHDGLIVIEGSMLNITERKQAKDELIKAKEKAEKANKALRLSMAHLRTLLETMPELVWLKDLDGIYVFCNHRFERFFGASESEIIGKSDYDFVSKELADFFAGKDKAAIDSGGPSFNEETVIYKDDGHIEALETIKTPMFDDDGKVVGVLGVARDITQRKLVEKELNSLRNYLFNIINSMPSILVGVDKEYRISLWNKTAEESTGITSESAQGKLLIDVLPRVESVMGSIAESIKSRKPKREQRMPFKAEDGLRYEDITIYPIITDVVEGAVVRIDDVTERISLEQMMVQSEKMMSVGGLAAGMAHEINNPLAAIIGSAQNLKNRLTRNTEKNLKIAEKCGSSFEGIKKYVEERGCLRTLQGIHEAGLRAASIMQDMLSFSRKSEKQLLPYNPVDLMERSLNLAANDYNLKKDYDFRKIEIIREYDQDVVEVRCAGNEIQQVLLNLLKNGAEAMAEKEYVDETPTFTLRVHQADSMVILEVEDNGPGIDESIRKRILEPFYTTKPVGSGTGLGLSVSYFIVTDLHNGSMEVFSESGKWTRFVLKLPVSGGEPQDSE</sequence>
<keyword evidence="9" id="KW-0175">Coiled coil</keyword>
<gene>
    <name evidence="14" type="ORF">DESAM_22867</name>
</gene>
<dbReference type="SUPFAM" id="SSF47384">
    <property type="entry name" value="Homodimeric domain of signal transducing histidine kinase"/>
    <property type="match status" value="1"/>
</dbReference>
<dbReference type="Pfam" id="PF02518">
    <property type="entry name" value="HATPase_c"/>
    <property type="match status" value="1"/>
</dbReference>
<accession>L0REE2</accession>
<dbReference type="Gene3D" id="3.30.565.10">
    <property type="entry name" value="Histidine kinase-like ATPase, C-terminal domain"/>
    <property type="match status" value="1"/>
</dbReference>
<evidence type="ECO:0000256" key="6">
    <source>
        <dbReference type="ARBA" id="ARBA00022777"/>
    </source>
</evidence>
<keyword evidence="4 14" id="KW-0808">Transferase</keyword>
<dbReference type="eggNOG" id="COG2202">
    <property type="taxonomic scope" value="Bacteria"/>
</dbReference>
<evidence type="ECO:0000256" key="8">
    <source>
        <dbReference type="ARBA" id="ARBA00023012"/>
    </source>
</evidence>
<dbReference type="InterPro" id="IPR035965">
    <property type="entry name" value="PAS-like_dom_sf"/>
</dbReference>
<dbReference type="NCBIfam" id="TIGR00229">
    <property type="entry name" value="sensory_box"/>
    <property type="match status" value="3"/>
</dbReference>
<organism evidence="14 15">
    <name type="scientific">Maridesulfovibrio hydrothermalis AM13 = DSM 14728</name>
    <dbReference type="NCBI Taxonomy" id="1121451"/>
    <lineage>
        <taxon>Bacteria</taxon>
        <taxon>Pseudomonadati</taxon>
        <taxon>Thermodesulfobacteriota</taxon>
        <taxon>Desulfovibrionia</taxon>
        <taxon>Desulfovibrionales</taxon>
        <taxon>Desulfovibrionaceae</taxon>
        <taxon>Maridesulfovibrio</taxon>
    </lineage>
</organism>
<dbReference type="PRINTS" id="PR00344">
    <property type="entry name" value="BCTRLSENSOR"/>
</dbReference>
<evidence type="ECO:0000313" key="14">
    <source>
        <dbReference type="EMBL" id="CCO25134.1"/>
    </source>
</evidence>
<dbReference type="InterPro" id="IPR003661">
    <property type="entry name" value="HisK_dim/P_dom"/>
</dbReference>
<dbReference type="PANTHER" id="PTHR43065">
    <property type="entry name" value="SENSOR HISTIDINE KINASE"/>
    <property type="match status" value="1"/>
</dbReference>
<dbReference type="Gene3D" id="3.40.50.2300">
    <property type="match status" value="2"/>
</dbReference>
<dbReference type="InterPro" id="IPR000014">
    <property type="entry name" value="PAS"/>
</dbReference>
<dbReference type="InterPro" id="IPR013656">
    <property type="entry name" value="PAS_4"/>
</dbReference>
<reference evidence="14 15" key="1">
    <citation type="submission" date="2012-10" db="EMBL/GenBank/DDBJ databases">
        <authorList>
            <person name="Genoscope - CEA"/>
        </authorList>
    </citation>
    <scope>NUCLEOTIDE SEQUENCE [LARGE SCALE GENOMIC DNA]</scope>
    <source>
        <strain evidence="15">AM13 / DSM 14728</strain>
    </source>
</reference>
<feature type="domain" description="PAS" evidence="12">
    <location>
        <begin position="531"/>
        <end position="601"/>
    </location>
</feature>
<dbReference type="InterPro" id="IPR036890">
    <property type="entry name" value="HATPase_C_sf"/>
</dbReference>
<dbReference type="SMART" id="SM00388">
    <property type="entry name" value="HisKA"/>
    <property type="match status" value="1"/>
</dbReference>
<dbReference type="EC" id="2.7.13.3" evidence="2"/>
<keyword evidence="5" id="KW-0547">Nucleotide-binding</keyword>
<feature type="domain" description="PAS" evidence="12">
    <location>
        <begin position="390"/>
        <end position="431"/>
    </location>
</feature>
<comment type="catalytic activity">
    <reaction evidence="1">
        <text>ATP + protein L-histidine = ADP + protein N-phospho-L-histidine.</text>
        <dbReference type="EC" id="2.7.13.3"/>
    </reaction>
</comment>
<evidence type="ECO:0000259" key="12">
    <source>
        <dbReference type="PROSITE" id="PS50112"/>
    </source>
</evidence>